<evidence type="ECO:0000313" key="2">
    <source>
        <dbReference type="EMBL" id="TQM76889.1"/>
    </source>
</evidence>
<comment type="caution">
    <text evidence="2">The sequence shown here is derived from an EMBL/GenBank/DDBJ whole genome shotgun (WGS) entry which is preliminary data.</text>
</comment>
<organism evidence="2 3">
    <name type="scientific">Thermopolyspora flexuosa</name>
    <dbReference type="NCBI Taxonomy" id="103836"/>
    <lineage>
        <taxon>Bacteria</taxon>
        <taxon>Bacillati</taxon>
        <taxon>Actinomycetota</taxon>
        <taxon>Actinomycetes</taxon>
        <taxon>Streptosporangiales</taxon>
        <taxon>Streptosporangiaceae</taxon>
        <taxon>Thermopolyspora</taxon>
    </lineage>
</organism>
<protein>
    <submittedName>
        <fullName evidence="2">Uncharacterized protein</fullName>
    </submittedName>
</protein>
<proteinExistence type="predicted"/>
<keyword evidence="3" id="KW-1185">Reference proteome</keyword>
<dbReference type="OrthoDB" id="3543016at2"/>
<gene>
    <name evidence="2" type="ORF">FHX40_3640</name>
</gene>
<feature type="compositionally biased region" description="Gly residues" evidence="1">
    <location>
        <begin position="272"/>
        <end position="283"/>
    </location>
</feature>
<feature type="region of interest" description="Disordered" evidence="1">
    <location>
        <begin position="199"/>
        <end position="283"/>
    </location>
</feature>
<accession>A0A543J232</accession>
<dbReference type="EMBL" id="VFPQ01000001">
    <property type="protein sequence ID" value="TQM76889.1"/>
    <property type="molecule type" value="Genomic_DNA"/>
</dbReference>
<feature type="compositionally biased region" description="Pro residues" evidence="1">
    <location>
        <begin position="260"/>
        <end position="270"/>
    </location>
</feature>
<evidence type="ECO:0000256" key="1">
    <source>
        <dbReference type="SAM" id="MobiDB-lite"/>
    </source>
</evidence>
<name>A0A543J232_9ACTN</name>
<dbReference type="RefSeq" id="WP_142260704.1">
    <property type="nucleotide sequence ID" value="NZ_BMPV01000005.1"/>
</dbReference>
<sequence>MGRWGRFLAASVAVLMLPAGCGGADREGEIPAKAKVELPAESIIPPDGGASIPSAGFAALKECEAKMRAGEYRSLADSMDRKAEQAMPRSLAGSLGGRAERATPQTLAICRLCGGVAKINLGLVSEGLADLREAERLSEQLPQTVRTPLETLMFSGQVVGYAAEGDADGVRAALDKLSAVDPQAAERYAEKCAAVRPEGATLPCEAPEPEREPDSSPEDTGEPPSPDDTGPDVVTSPPSPEPPTDAPQSEGPVTEEPGERPPPGEAPPGEGPADGGRPGQEGD</sequence>
<feature type="compositionally biased region" description="Low complexity" evidence="1">
    <location>
        <begin position="246"/>
        <end position="255"/>
    </location>
</feature>
<evidence type="ECO:0000313" key="3">
    <source>
        <dbReference type="Proteomes" id="UP000319213"/>
    </source>
</evidence>
<reference evidence="2 3" key="1">
    <citation type="submission" date="2019-06" db="EMBL/GenBank/DDBJ databases">
        <title>Sequencing the genomes of 1000 actinobacteria strains.</title>
        <authorList>
            <person name="Klenk H.-P."/>
        </authorList>
    </citation>
    <scope>NUCLEOTIDE SEQUENCE [LARGE SCALE GENOMIC DNA]</scope>
    <source>
        <strain evidence="2 3">DSM 43186</strain>
    </source>
</reference>
<dbReference type="AlphaFoldDB" id="A0A543J232"/>
<dbReference type="Proteomes" id="UP000319213">
    <property type="component" value="Unassembled WGS sequence"/>
</dbReference>